<dbReference type="UniPathway" id="UPA00538">
    <property type="reaction ID" value="UER00592"/>
</dbReference>
<dbReference type="PANTHER" id="PTHR10993">
    <property type="entry name" value="OCTANOYLTRANSFERASE"/>
    <property type="match status" value="1"/>
</dbReference>
<comment type="similarity">
    <text evidence="6 7">Belongs to the LipB family.</text>
</comment>
<dbReference type="GO" id="GO:0005737">
    <property type="term" value="C:cytoplasm"/>
    <property type="evidence" value="ECO:0007669"/>
    <property type="project" value="UniProtKB-SubCell"/>
</dbReference>
<evidence type="ECO:0000256" key="2">
    <source>
        <dbReference type="ARBA" id="ARBA00022490"/>
    </source>
</evidence>
<dbReference type="Proteomes" id="UP000295565">
    <property type="component" value="Unassembled WGS sequence"/>
</dbReference>
<dbReference type="CDD" id="cd16444">
    <property type="entry name" value="LipB"/>
    <property type="match status" value="1"/>
</dbReference>
<dbReference type="FunFam" id="3.30.930.10:FF:000020">
    <property type="entry name" value="Octanoyltransferase"/>
    <property type="match status" value="1"/>
</dbReference>
<evidence type="ECO:0000256" key="4">
    <source>
        <dbReference type="ARBA" id="ARBA00023315"/>
    </source>
</evidence>
<evidence type="ECO:0000256" key="9">
    <source>
        <dbReference type="PIRSR" id="PIRSR016262-2"/>
    </source>
</evidence>
<keyword evidence="2 6" id="KW-0963">Cytoplasm</keyword>
<evidence type="ECO:0000259" key="11">
    <source>
        <dbReference type="PROSITE" id="PS51733"/>
    </source>
</evidence>
<dbReference type="InterPro" id="IPR000544">
    <property type="entry name" value="Octanoyltransferase"/>
</dbReference>
<feature type="domain" description="BPL/LPL catalytic" evidence="11">
    <location>
        <begin position="34"/>
        <end position="209"/>
    </location>
</feature>
<evidence type="ECO:0000256" key="1">
    <source>
        <dbReference type="ARBA" id="ARBA00004821"/>
    </source>
</evidence>
<dbReference type="Pfam" id="PF21948">
    <property type="entry name" value="LplA-B_cat"/>
    <property type="match status" value="1"/>
</dbReference>
<comment type="miscellaneous">
    <text evidence="6">In the reaction, the free carboxyl group of octanoic acid is attached via an amide linkage to the epsilon-amino group of a specific lysine residue of lipoyl domains of lipoate-dependent enzymes.</text>
</comment>
<keyword evidence="13" id="KW-1185">Reference proteome</keyword>
<dbReference type="PROSITE" id="PS01313">
    <property type="entry name" value="LIPB"/>
    <property type="match status" value="1"/>
</dbReference>
<organism evidence="12 13">
    <name type="scientific">Celerinatantimonas diazotrophica</name>
    <dbReference type="NCBI Taxonomy" id="412034"/>
    <lineage>
        <taxon>Bacteria</taxon>
        <taxon>Pseudomonadati</taxon>
        <taxon>Pseudomonadota</taxon>
        <taxon>Gammaproteobacteria</taxon>
        <taxon>Celerinatantimonadaceae</taxon>
        <taxon>Celerinatantimonas</taxon>
    </lineage>
</organism>
<feature type="binding site" evidence="6 9">
    <location>
        <begin position="140"/>
        <end position="142"/>
    </location>
    <ligand>
        <name>substrate</name>
    </ligand>
</feature>
<proteinExistence type="inferred from homology"/>
<evidence type="ECO:0000256" key="8">
    <source>
        <dbReference type="PIRSR" id="PIRSR016262-1"/>
    </source>
</evidence>
<evidence type="ECO:0000256" key="3">
    <source>
        <dbReference type="ARBA" id="ARBA00022679"/>
    </source>
</evidence>
<comment type="catalytic activity">
    <reaction evidence="6 7">
        <text>octanoyl-[ACP] + L-lysyl-[protein] = N(6)-octanoyl-L-lysyl-[protein] + holo-[ACP] + H(+)</text>
        <dbReference type="Rhea" id="RHEA:17665"/>
        <dbReference type="Rhea" id="RHEA-COMP:9636"/>
        <dbReference type="Rhea" id="RHEA-COMP:9685"/>
        <dbReference type="Rhea" id="RHEA-COMP:9752"/>
        <dbReference type="Rhea" id="RHEA-COMP:9928"/>
        <dbReference type="ChEBI" id="CHEBI:15378"/>
        <dbReference type="ChEBI" id="CHEBI:29969"/>
        <dbReference type="ChEBI" id="CHEBI:64479"/>
        <dbReference type="ChEBI" id="CHEBI:78463"/>
        <dbReference type="ChEBI" id="CHEBI:78809"/>
        <dbReference type="EC" id="2.3.1.181"/>
    </reaction>
</comment>
<dbReference type="NCBIfam" id="NF010922">
    <property type="entry name" value="PRK14342.1"/>
    <property type="match status" value="1"/>
</dbReference>
<dbReference type="GO" id="GO:0033819">
    <property type="term" value="F:lipoyl(octanoyl) transferase activity"/>
    <property type="evidence" value="ECO:0007669"/>
    <property type="project" value="UniProtKB-EC"/>
</dbReference>
<dbReference type="Gene3D" id="3.30.930.10">
    <property type="entry name" value="Bira Bifunctional Protein, Domain 2"/>
    <property type="match status" value="1"/>
</dbReference>
<evidence type="ECO:0000313" key="12">
    <source>
        <dbReference type="EMBL" id="TCK58651.1"/>
    </source>
</evidence>
<evidence type="ECO:0000256" key="5">
    <source>
        <dbReference type="ARBA" id="ARBA00024732"/>
    </source>
</evidence>
<dbReference type="OrthoDB" id="9787061at2"/>
<comment type="function">
    <text evidence="5 6 7">Catalyzes the transfer of endogenously produced octanoic acid from octanoyl-acyl-carrier-protein onto the lipoyl domains of lipoate-dependent enzymes. Lipoyl-ACP can also act as a substrate although octanoyl-ACP is likely to be the physiological substrate.</text>
</comment>
<dbReference type="PIRSF" id="PIRSF016262">
    <property type="entry name" value="LPLase"/>
    <property type="match status" value="1"/>
</dbReference>
<keyword evidence="3 6" id="KW-0808">Transferase</keyword>
<accession>A0A4V2PRF7</accession>
<dbReference type="PROSITE" id="PS51733">
    <property type="entry name" value="BPL_LPL_CATALYTIC"/>
    <property type="match status" value="1"/>
</dbReference>
<dbReference type="SUPFAM" id="SSF55681">
    <property type="entry name" value="Class II aaRS and biotin synthetases"/>
    <property type="match status" value="1"/>
</dbReference>
<evidence type="ECO:0000256" key="6">
    <source>
        <dbReference type="HAMAP-Rule" id="MF_00013"/>
    </source>
</evidence>
<reference evidence="12 13" key="1">
    <citation type="submission" date="2019-03" db="EMBL/GenBank/DDBJ databases">
        <title>Genomic Encyclopedia of Type Strains, Phase IV (KMG-IV): sequencing the most valuable type-strain genomes for metagenomic binning, comparative biology and taxonomic classification.</title>
        <authorList>
            <person name="Goeker M."/>
        </authorList>
    </citation>
    <scope>NUCLEOTIDE SEQUENCE [LARGE SCALE GENOMIC DNA]</scope>
    <source>
        <strain evidence="12 13">DSM 18577</strain>
    </source>
</reference>
<dbReference type="EMBL" id="SMGD01000011">
    <property type="protein sequence ID" value="TCK58651.1"/>
    <property type="molecule type" value="Genomic_DNA"/>
</dbReference>
<feature type="binding site" evidence="6 9">
    <location>
        <begin position="153"/>
        <end position="155"/>
    </location>
    <ligand>
        <name>substrate</name>
    </ligand>
</feature>
<dbReference type="PANTHER" id="PTHR10993:SF7">
    <property type="entry name" value="LIPOYLTRANSFERASE 2, MITOCHONDRIAL-RELATED"/>
    <property type="match status" value="1"/>
</dbReference>
<name>A0A4V2PRF7_9GAMM</name>
<feature type="active site" description="Acyl-thioester intermediate" evidence="6 8">
    <location>
        <position position="171"/>
    </location>
</feature>
<dbReference type="AlphaFoldDB" id="A0A4V2PRF7"/>
<protein>
    <recommendedName>
        <fullName evidence="6 7">Octanoyltransferase</fullName>
        <ecNumber evidence="6 7">2.3.1.181</ecNumber>
    </recommendedName>
    <alternativeName>
        <fullName evidence="6">Lipoate-protein ligase B</fullName>
    </alternativeName>
    <alternativeName>
        <fullName evidence="6">Lipoyl/octanoyl transferase</fullName>
    </alternativeName>
    <alternativeName>
        <fullName evidence="6">Octanoyl-[acyl-carrier-protein]-protein N-octanoyltransferase</fullName>
    </alternativeName>
</protein>
<dbReference type="InterPro" id="IPR045864">
    <property type="entry name" value="aa-tRNA-synth_II/BPL/LPL"/>
</dbReference>
<dbReference type="GO" id="GO:0009249">
    <property type="term" value="P:protein lipoylation"/>
    <property type="evidence" value="ECO:0007669"/>
    <property type="project" value="InterPro"/>
</dbReference>
<sequence length="218" mass="24148">MTKQCTDIKIVRWGLVDYQPMYQRMHEFTEQRDETTQDQIWLVEHPPIFTQGQAGKPEHLLNPGQIPVFQADRGGQVTYHGPGQMIAYLMLDLRRRKLGVRALVSIMEQAVVNTLAQYHIAAYPKADAPGVYVNDAKIASLGLRVRRGCSFHGLALNVNMDLNPFHQINPCGYAGLEMTQTSDLGGPTTVTQASETFLPILVGLLGATLSEEQLGTIS</sequence>
<dbReference type="InterPro" id="IPR020605">
    <property type="entry name" value="Octanoyltransferase_CS"/>
</dbReference>
<feature type="binding site" evidence="6 9">
    <location>
        <begin position="73"/>
        <end position="80"/>
    </location>
    <ligand>
        <name>substrate</name>
    </ligand>
</feature>
<dbReference type="EC" id="2.3.1.181" evidence="6 7"/>
<evidence type="ECO:0000313" key="13">
    <source>
        <dbReference type="Proteomes" id="UP000295565"/>
    </source>
</evidence>
<dbReference type="NCBIfam" id="TIGR00214">
    <property type="entry name" value="lipB"/>
    <property type="match status" value="1"/>
</dbReference>
<gene>
    <name evidence="6" type="primary">lipB</name>
    <name evidence="12" type="ORF">EV690_0788</name>
</gene>
<dbReference type="RefSeq" id="WP_131911615.1">
    <property type="nucleotide sequence ID" value="NZ_OU594967.1"/>
</dbReference>
<evidence type="ECO:0000256" key="7">
    <source>
        <dbReference type="PIRNR" id="PIRNR016262"/>
    </source>
</evidence>
<comment type="caution">
    <text evidence="12">The sequence shown here is derived from an EMBL/GenBank/DDBJ whole genome shotgun (WGS) entry which is preliminary data.</text>
</comment>
<evidence type="ECO:0000256" key="10">
    <source>
        <dbReference type="PIRSR" id="PIRSR016262-3"/>
    </source>
</evidence>
<comment type="subcellular location">
    <subcellularLocation>
        <location evidence="6">Cytoplasm</location>
    </subcellularLocation>
</comment>
<comment type="pathway">
    <text evidence="1 6 7">Protein modification; protein lipoylation via endogenous pathway; protein N(6)-(lipoyl)lysine from octanoyl-[acyl-carrier-protein]: step 1/2.</text>
</comment>
<dbReference type="HAMAP" id="MF_00013">
    <property type="entry name" value="LipB"/>
    <property type="match status" value="1"/>
</dbReference>
<feature type="site" description="Lowers pKa of active site Cys" evidence="6 10">
    <location>
        <position position="137"/>
    </location>
</feature>
<keyword evidence="4 6" id="KW-0012">Acyltransferase</keyword>
<dbReference type="InterPro" id="IPR004143">
    <property type="entry name" value="BPL_LPL_catalytic"/>
</dbReference>